<evidence type="ECO:0000313" key="1">
    <source>
        <dbReference type="EMBL" id="RAY15053.1"/>
    </source>
</evidence>
<accession>A0A365H9U9</accession>
<dbReference type="RefSeq" id="WP_111865315.1">
    <property type="nucleotide sequence ID" value="NZ_QLYX01000004.1"/>
</dbReference>
<dbReference type="EMBL" id="QLYX01000004">
    <property type="protein sequence ID" value="RAY15053.1"/>
    <property type="molecule type" value="Genomic_DNA"/>
</dbReference>
<protein>
    <submittedName>
        <fullName evidence="1">Uncharacterized protein</fullName>
    </submittedName>
</protein>
<gene>
    <name evidence="1" type="ORF">DPM19_09935</name>
</gene>
<evidence type="ECO:0000313" key="2">
    <source>
        <dbReference type="Proteomes" id="UP000251891"/>
    </source>
</evidence>
<dbReference type="OrthoDB" id="4808153at2"/>
<name>A0A365H9U9_9ACTN</name>
<organism evidence="1 2">
    <name type="scientific">Actinomadura craniellae</name>
    <dbReference type="NCBI Taxonomy" id="2231787"/>
    <lineage>
        <taxon>Bacteria</taxon>
        <taxon>Bacillati</taxon>
        <taxon>Actinomycetota</taxon>
        <taxon>Actinomycetes</taxon>
        <taxon>Streptosporangiales</taxon>
        <taxon>Thermomonosporaceae</taxon>
        <taxon>Actinomadura</taxon>
    </lineage>
</organism>
<dbReference type="Proteomes" id="UP000251891">
    <property type="component" value="Unassembled WGS sequence"/>
</dbReference>
<comment type="caution">
    <text evidence="1">The sequence shown here is derived from an EMBL/GenBank/DDBJ whole genome shotgun (WGS) entry which is preliminary data.</text>
</comment>
<reference evidence="1 2" key="1">
    <citation type="submission" date="2018-06" db="EMBL/GenBank/DDBJ databases">
        <title>Actinomadura craniellae sp. nov. isolated from marine sponge Craniella sp.</title>
        <authorList>
            <person name="Li L."/>
            <person name="Xu Q.H."/>
            <person name="Lin H.W."/>
            <person name="Lu Y.H."/>
        </authorList>
    </citation>
    <scope>NUCLEOTIDE SEQUENCE [LARGE SCALE GENOMIC DNA]</scope>
    <source>
        <strain evidence="1 2">LHW63021</strain>
    </source>
</reference>
<sequence length="176" mass="19292">MNRDLARGRALALRIMDGLDEELAQAEALTEGRVEEARRLRDGWRAGEPGDLFVDARQVELFTAMLAVARLGHFGTGYRPCPFDPYHGAAGTRALWTPPGSAPRAVTCCGDDAARLAGGREPQIRQVPSFKGMVPLWKGTDIEAHWLIGHHSPTGTGDLRETFRDTSVGRCLVRLM</sequence>
<dbReference type="AlphaFoldDB" id="A0A365H9U9"/>
<keyword evidence="2" id="KW-1185">Reference proteome</keyword>
<proteinExistence type="predicted"/>